<comment type="caution">
    <text evidence="3">The sequence shown here is derived from an EMBL/GenBank/DDBJ whole genome shotgun (WGS) entry which is preliminary data.</text>
</comment>
<gene>
    <name evidence="3" type="ORF">Ae201684_009387</name>
</gene>
<feature type="region of interest" description="Disordered" evidence="1">
    <location>
        <begin position="128"/>
        <end position="164"/>
    </location>
</feature>
<dbReference type="VEuPathDB" id="FungiDB:AeMF1_010143"/>
<dbReference type="EMBL" id="VJMJ01000119">
    <property type="protein sequence ID" value="KAF0733822.1"/>
    <property type="molecule type" value="Genomic_DNA"/>
</dbReference>
<organism evidence="3 4">
    <name type="scientific">Aphanomyces euteiches</name>
    <dbReference type="NCBI Taxonomy" id="100861"/>
    <lineage>
        <taxon>Eukaryota</taxon>
        <taxon>Sar</taxon>
        <taxon>Stramenopiles</taxon>
        <taxon>Oomycota</taxon>
        <taxon>Saprolegniomycetes</taxon>
        <taxon>Saprolegniales</taxon>
        <taxon>Verrucalvaceae</taxon>
        <taxon>Aphanomyces</taxon>
    </lineage>
</organism>
<reference evidence="3 4" key="1">
    <citation type="submission" date="2019-07" db="EMBL/GenBank/DDBJ databases">
        <title>Genomics analysis of Aphanomyces spp. identifies a new class of oomycete effector associated with host adaptation.</title>
        <authorList>
            <person name="Gaulin E."/>
        </authorList>
    </citation>
    <scope>NUCLEOTIDE SEQUENCE [LARGE SCALE GENOMIC DNA]</scope>
    <source>
        <strain evidence="3 4">ATCC 201684</strain>
    </source>
</reference>
<feature type="compositionally biased region" description="Low complexity" evidence="1">
    <location>
        <begin position="142"/>
        <end position="160"/>
    </location>
</feature>
<name>A0A6G0X1U8_9STRA</name>
<evidence type="ECO:0000256" key="1">
    <source>
        <dbReference type="SAM" id="MobiDB-lite"/>
    </source>
</evidence>
<evidence type="ECO:0000313" key="4">
    <source>
        <dbReference type="Proteomes" id="UP000481153"/>
    </source>
</evidence>
<evidence type="ECO:0000256" key="2">
    <source>
        <dbReference type="SAM" id="SignalP"/>
    </source>
</evidence>
<keyword evidence="2" id="KW-0732">Signal</keyword>
<proteinExistence type="predicted"/>
<sequence>MRSLTSVVILAQICFVSSIAQIEPPQKCSFDVTDLIWSSVHNDDAMACSKETGFLLGFAPPAEATWDKILNSQACNKWWNGVVSSINLINPPCTFNNLDNTPGTTDTASFNWKLRDFVGVTQSMNGMTAPSTTPLPTNTSKTFQPTMPSPTTTPNSPATTVLPSANPIASPGAVPSTSVASCGSLLGLNAAVVVVANMFA</sequence>
<keyword evidence="4" id="KW-1185">Reference proteome</keyword>
<evidence type="ECO:0008006" key="5">
    <source>
        <dbReference type="Google" id="ProtNLM"/>
    </source>
</evidence>
<dbReference type="AlphaFoldDB" id="A0A6G0X1U8"/>
<feature type="compositionally biased region" description="Polar residues" evidence="1">
    <location>
        <begin position="128"/>
        <end position="141"/>
    </location>
</feature>
<feature type="chain" id="PRO_5026133289" description="Secreted protein" evidence="2">
    <location>
        <begin position="21"/>
        <end position="200"/>
    </location>
</feature>
<accession>A0A6G0X1U8</accession>
<protein>
    <recommendedName>
        <fullName evidence="5">Secreted protein</fullName>
    </recommendedName>
</protein>
<evidence type="ECO:0000313" key="3">
    <source>
        <dbReference type="EMBL" id="KAF0733822.1"/>
    </source>
</evidence>
<feature type="signal peptide" evidence="2">
    <location>
        <begin position="1"/>
        <end position="20"/>
    </location>
</feature>
<dbReference type="Proteomes" id="UP000481153">
    <property type="component" value="Unassembled WGS sequence"/>
</dbReference>